<dbReference type="SUPFAM" id="SSF52058">
    <property type="entry name" value="L domain-like"/>
    <property type="match status" value="1"/>
</dbReference>
<evidence type="ECO:0000259" key="1">
    <source>
        <dbReference type="Pfam" id="PF25019"/>
    </source>
</evidence>
<evidence type="ECO:0000313" key="3">
    <source>
        <dbReference type="Proteomes" id="UP000596660"/>
    </source>
</evidence>
<organism evidence="2 3">
    <name type="scientific">Chenopodium quinoa</name>
    <name type="common">Quinoa</name>
    <dbReference type="NCBI Taxonomy" id="63459"/>
    <lineage>
        <taxon>Eukaryota</taxon>
        <taxon>Viridiplantae</taxon>
        <taxon>Streptophyta</taxon>
        <taxon>Embryophyta</taxon>
        <taxon>Tracheophyta</taxon>
        <taxon>Spermatophyta</taxon>
        <taxon>Magnoliopsida</taxon>
        <taxon>eudicotyledons</taxon>
        <taxon>Gunneridae</taxon>
        <taxon>Pentapetalae</taxon>
        <taxon>Caryophyllales</taxon>
        <taxon>Chenopodiaceae</taxon>
        <taxon>Chenopodioideae</taxon>
        <taxon>Atripliceae</taxon>
        <taxon>Chenopodium</taxon>
    </lineage>
</organism>
<feature type="domain" description="R13L1/DRL21-like LRR repeat region" evidence="1">
    <location>
        <begin position="61"/>
        <end position="128"/>
    </location>
</feature>
<protein>
    <recommendedName>
        <fullName evidence="1">R13L1/DRL21-like LRR repeat region domain-containing protein</fullName>
    </recommendedName>
</protein>
<sequence>MTALKDLDVFIVGKNNGIDSLPPLNITGYVDIEFSKWRSDAVVEAQRANLKDNQHLISVEMDRMLLSLQLPPNLKNISVQQYKGVEMPRRWLDGLSKLVFIRIEYCSNCRVLPHMSQQPHLKELYLSSFDSLEYVEDEDDVSGWTRPSKGDDVGETRHWLFPRLLKMNVDHFSKLMSMPLAPKLESLRAQVINWKVFESNLTSVDDEEASSSSTNLFTSLKELDISTIEDGPTSLTIMGNISVLDTLIIEGGGNDLEEELSQSIACLTTLQKLEISSFQHSETTPRRDEQPLLAACPDLKERYEMPNGQDCHLLQHIPMLYWILKILGCIKQQVIEGGKVVDLDWPEAEHMVCGAFQPFLEGGKSLHNDANHWLVLGLLCCACA</sequence>
<keyword evidence="3" id="KW-1185">Reference proteome</keyword>
<proteinExistence type="predicted"/>
<dbReference type="InterPro" id="IPR032675">
    <property type="entry name" value="LRR_dom_sf"/>
</dbReference>
<name>A0A803NBC0_CHEQI</name>
<dbReference type="EnsemblPlants" id="AUR62043354-RA">
    <property type="protein sequence ID" value="AUR62043354-RA:cds"/>
    <property type="gene ID" value="AUR62043354"/>
</dbReference>
<dbReference type="AlphaFoldDB" id="A0A803NBC0"/>
<dbReference type="InterPro" id="IPR056789">
    <property type="entry name" value="LRR_R13L1-DRL21"/>
</dbReference>
<dbReference type="PANTHER" id="PTHR47186">
    <property type="entry name" value="LEUCINE-RICH REPEAT-CONTAINING PROTEIN 57"/>
    <property type="match status" value="1"/>
</dbReference>
<evidence type="ECO:0000313" key="2">
    <source>
        <dbReference type="EnsemblPlants" id="AUR62043354-RA:cds"/>
    </source>
</evidence>
<reference evidence="2" key="1">
    <citation type="journal article" date="2017" name="Nature">
        <title>The genome of Chenopodium quinoa.</title>
        <authorList>
            <person name="Jarvis D.E."/>
            <person name="Ho Y.S."/>
            <person name="Lightfoot D.J."/>
            <person name="Schmoeckel S.M."/>
            <person name="Li B."/>
            <person name="Borm T.J.A."/>
            <person name="Ohyanagi H."/>
            <person name="Mineta K."/>
            <person name="Michell C.T."/>
            <person name="Saber N."/>
            <person name="Kharbatia N.M."/>
            <person name="Rupper R.R."/>
            <person name="Sharp A.R."/>
            <person name="Dally N."/>
            <person name="Boughton B.A."/>
            <person name="Woo Y.H."/>
            <person name="Gao G."/>
            <person name="Schijlen E.G.W.M."/>
            <person name="Guo X."/>
            <person name="Momin A.A."/>
            <person name="Negrao S."/>
            <person name="Al-Babili S."/>
            <person name="Gehring C."/>
            <person name="Roessner U."/>
            <person name="Jung C."/>
            <person name="Murphy K."/>
            <person name="Arold S.T."/>
            <person name="Gojobori T."/>
            <person name="van der Linden C.G."/>
            <person name="van Loo E.N."/>
            <person name="Jellen E.N."/>
            <person name="Maughan P.J."/>
            <person name="Tester M."/>
        </authorList>
    </citation>
    <scope>NUCLEOTIDE SEQUENCE [LARGE SCALE GENOMIC DNA]</scope>
    <source>
        <strain evidence="2">cv. PI 614886</strain>
    </source>
</reference>
<dbReference type="PANTHER" id="PTHR47186:SF3">
    <property type="entry name" value="OS09G0267800 PROTEIN"/>
    <property type="match status" value="1"/>
</dbReference>
<dbReference type="Gramene" id="AUR62043354-RA">
    <property type="protein sequence ID" value="AUR62043354-RA:cds"/>
    <property type="gene ID" value="AUR62043354"/>
</dbReference>
<reference evidence="2" key="2">
    <citation type="submission" date="2021-03" db="UniProtKB">
        <authorList>
            <consortium name="EnsemblPlants"/>
        </authorList>
    </citation>
    <scope>IDENTIFICATION</scope>
</reference>
<dbReference type="Proteomes" id="UP000596660">
    <property type="component" value="Unplaced"/>
</dbReference>
<dbReference type="Pfam" id="PF25019">
    <property type="entry name" value="LRR_R13L1-DRL21"/>
    <property type="match status" value="1"/>
</dbReference>
<dbReference type="Gene3D" id="3.80.10.10">
    <property type="entry name" value="Ribonuclease Inhibitor"/>
    <property type="match status" value="1"/>
</dbReference>
<accession>A0A803NBC0</accession>